<evidence type="ECO:0000256" key="1">
    <source>
        <dbReference type="SAM" id="MobiDB-lite"/>
    </source>
</evidence>
<evidence type="ECO:0000313" key="3">
    <source>
        <dbReference type="EMBL" id="EKT4440240.1"/>
    </source>
</evidence>
<feature type="region of interest" description="Disordered" evidence="1">
    <location>
        <begin position="69"/>
        <end position="89"/>
    </location>
</feature>
<accession>A0AAI9C8G8</accession>
<sequence>MAETQFVSTSTLNQRSSPNGKIIGRLAGGDSVVVYERKGEWARVSAQGVPAKWVSSKLLCSGSGCYRPTNRPVSSSRKNLRPARSDYSDGSCPCSGSRVCIGPRGGRYCITSGGNKRYGV</sequence>
<dbReference type="EMBL" id="ABLOMU010000006">
    <property type="protein sequence ID" value="EKT4440240.1"/>
    <property type="molecule type" value="Genomic_DNA"/>
</dbReference>
<gene>
    <name evidence="3" type="ORF">QEK83_000852</name>
</gene>
<dbReference type="AlphaFoldDB" id="A0AAI9C8G8"/>
<dbReference type="InterPro" id="IPR003646">
    <property type="entry name" value="SH3-like_bac-type"/>
</dbReference>
<name>A0AAI9C8G8_STEMA</name>
<dbReference type="Pfam" id="PF08239">
    <property type="entry name" value="SH3_3"/>
    <property type="match status" value="1"/>
</dbReference>
<feature type="domain" description="SH3b" evidence="2">
    <location>
        <begin position="14"/>
        <end position="59"/>
    </location>
</feature>
<feature type="compositionally biased region" description="Polar residues" evidence="1">
    <location>
        <begin position="1"/>
        <end position="19"/>
    </location>
</feature>
<dbReference type="Proteomes" id="UP001214521">
    <property type="component" value="Unassembled WGS sequence"/>
</dbReference>
<proteinExistence type="predicted"/>
<evidence type="ECO:0000313" key="4">
    <source>
        <dbReference type="Proteomes" id="UP001214521"/>
    </source>
</evidence>
<evidence type="ECO:0000259" key="2">
    <source>
        <dbReference type="Pfam" id="PF08239"/>
    </source>
</evidence>
<reference evidence="3" key="1">
    <citation type="submission" date="2022-07" db="EMBL/GenBank/DDBJ databases">
        <authorList>
            <consortium name="Clinical and Environmental Microbiology Branch: Whole genome sequencing antimicrobial resistance pathogens in the healthcare setting"/>
        </authorList>
    </citation>
    <scope>NUCLEOTIDE SEQUENCE</scope>
    <source>
        <strain evidence="3">Stenotrophomonas_maltophilia_2021CK-00905</strain>
    </source>
</reference>
<organism evidence="3 4">
    <name type="scientific">Stenotrophomonas maltophilia</name>
    <name type="common">Pseudomonas maltophilia</name>
    <name type="synonym">Xanthomonas maltophilia</name>
    <dbReference type="NCBI Taxonomy" id="40324"/>
    <lineage>
        <taxon>Bacteria</taxon>
        <taxon>Pseudomonadati</taxon>
        <taxon>Pseudomonadota</taxon>
        <taxon>Gammaproteobacteria</taxon>
        <taxon>Lysobacterales</taxon>
        <taxon>Lysobacteraceae</taxon>
        <taxon>Stenotrophomonas</taxon>
        <taxon>Stenotrophomonas maltophilia group</taxon>
    </lineage>
</organism>
<dbReference type="Gene3D" id="2.30.30.40">
    <property type="entry name" value="SH3 Domains"/>
    <property type="match status" value="1"/>
</dbReference>
<comment type="caution">
    <text evidence="3">The sequence shown here is derived from an EMBL/GenBank/DDBJ whole genome shotgun (WGS) entry which is preliminary data.</text>
</comment>
<protein>
    <submittedName>
        <fullName evidence="3">SH3 domain-containing protein</fullName>
    </submittedName>
</protein>
<feature type="region of interest" description="Disordered" evidence="1">
    <location>
        <begin position="1"/>
        <end position="21"/>
    </location>
</feature>